<sequence length="90" mass="10360">MSLINKDNLTFMASVEQFFLSVRNSGLTLSATDYELISRWEEREVPLHVLFPAIESGMEEHAMRNPRKGRTLSLTALAPYIEEAIERARY</sequence>
<evidence type="ECO:0000313" key="1">
    <source>
        <dbReference type="EMBL" id="QPJ64543.1"/>
    </source>
</evidence>
<accession>A0A7T0C114</accession>
<organism evidence="1 2">
    <name type="scientific">Candidatus Nitrohelix vancouverensis</name>
    <dbReference type="NCBI Taxonomy" id="2705534"/>
    <lineage>
        <taxon>Bacteria</taxon>
        <taxon>Pseudomonadati</taxon>
        <taxon>Nitrospinota/Tectimicrobiota group</taxon>
        <taxon>Nitrospinota</taxon>
        <taxon>Nitrospinia</taxon>
        <taxon>Nitrospinales</taxon>
        <taxon>Nitrospinaceae</taxon>
        <taxon>Candidatus Nitrohelix</taxon>
    </lineage>
</organism>
<dbReference type="Proteomes" id="UP000594464">
    <property type="component" value="Chromosome"/>
</dbReference>
<gene>
    <name evidence="1" type="ORF">G3M78_03690</name>
</gene>
<name>A0A7T0C114_9BACT</name>
<evidence type="ECO:0000313" key="2">
    <source>
        <dbReference type="Proteomes" id="UP000594464"/>
    </source>
</evidence>
<proteinExistence type="predicted"/>
<dbReference type="AlphaFoldDB" id="A0A7T0C114"/>
<dbReference type="KEGG" id="nva:G3M78_03690"/>
<dbReference type="EMBL" id="CP048620">
    <property type="protein sequence ID" value="QPJ64543.1"/>
    <property type="molecule type" value="Genomic_DNA"/>
</dbReference>
<protein>
    <submittedName>
        <fullName evidence="1">Uncharacterized protein</fullName>
    </submittedName>
</protein>
<reference evidence="2" key="1">
    <citation type="submission" date="2020-02" db="EMBL/GenBank/DDBJ databases">
        <title>Genomic and physiological characterization of two novel Nitrospinaceae genera.</title>
        <authorList>
            <person name="Mueller A.J."/>
            <person name="Jung M.-Y."/>
            <person name="Strachan C.R."/>
            <person name="Herbold C.W."/>
            <person name="Kirkegaard R.H."/>
            <person name="Daims H."/>
        </authorList>
    </citation>
    <scope>NUCLEOTIDE SEQUENCE [LARGE SCALE GENOMIC DNA]</scope>
</reference>